<comment type="cofactor">
    <cofactor evidence="1">
        <name>pyridoxal 5'-phosphate</name>
        <dbReference type="ChEBI" id="CHEBI:597326"/>
    </cofactor>
</comment>
<dbReference type="OrthoDB" id="9807157at2"/>
<keyword evidence="2 4" id="KW-0808">Transferase</keyword>
<dbReference type="Gene3D" id="3.40.640.10">
    <property type="entry name" value="Type I PLP-dependent aspartate aminotransferase-like (Major domain)"/>
    <property type="match status" value="1"/>
</dbReference>
<name>A0A3P3W894_9FLAO</name>
<dbReference type="Pfam" id="PF00155">
    <property type="entry name" value="Aminotran_1_2"/>
    <property type="match status" value="1"/>
</dbReference>
<dbReference type="InterPro" id="IPR015424">
    <property type="entry name" value="PyrdxlP-dep_Trfase"/>
</dbReference>
<dbReference type="AlphaFoldDB" id="A0A3P3W894"/>
<evidence type="ECO:0000256" key="2">
    <source>
        <dbReference type="ARBA" id="ARBA00022679"/>
    </source>
</evidence>
<keyword evidence="5" id="KW-1185">Reference proteome</keyword>
<dbReference type="RefSeq" id="WP_125019355.1">
    <property type="nucleotide sequence ID" value="NZ_RQVQ01000022.1"/>
</dbReference>
<dbReference type="PANTHER" id="PTHR13693">
    <property type="entry name" value="CLASS II AMINOTRANSFERASE/8-AMINO-7-OXONONANOATE SYNTHASE"/>
    <property type="match status" value="1"/>
</dbReference>
<dbReference type="Proteomes" id="UP000275719">
    <property type="component" value="Unassembled WGS sequence"/>
</dbReference>
<keyword evidence="4" id="KW-0032">Aminotransferase</keyword>
<dbReference type="GO" id="GO:0030170">
    <property type="term" value="F:pyridoxal phosphate binding"/>
    <property type="evidence" value="ECO:0007669"/>
    <property type="project" value="InterPro"/>
</dbReference>
<sequence>MDIDFTKASFKDFENIPDFDIFERAKAHEGYLNYLRENEFMNYRLLATSGCGPEIELAEDGYIKKGDYISFVCNDYLGFTQHPEVKKAVIAGIEKYGTGAGASPLIGGYFDYHKELEDKISAFFKRPQGSSIVYTTGYTSNSASLLCLLKKEDIAIVDMAVHSSVYEGIMGTTVKRFLHNNIENLERILAASKDTYRTKMVIIDGVYSQDGDIAKLKEILEITHKYGGVLLVDDAHGIGVIGETGRGAMEYFDVLDQVDIITGTFSKTFGNVGGYLVANNPDLISYLQFQSRQYAFSASASPNVIGVSRAIDLIDEEPQWQKQLWENINYYKKGLLDIGLEIGDTESAIIPVKIGDVYKNSLAGKMLLENGVYTNPIMYPAVSLKDSRIRMSLMATHTKEHLDKALNVFDYVNKKLDIAKSV</sequence>
<evidence type="ECO:0000256" key="1">
    <source>
        <dbReference type="ARBA" id="ARBA00001933"/>
    </source>
</evidence>
<dbReference type="GO" id="GO:0008483">
    <property type="term" value="F:transaminase activity"/>
    <property type="evidence" value="ECO:0007669"/>
    <property type="project" value="UniProtKB-KW"/>
</dbReference>
<organism evidence="4 5">
    <name type="scientific">Paenimyroides tangerinum</name>
    <dbReference type="NCBI Taxonomy" id="2488728"/>
    <lineage>
        <taxon>Bacteria</taxon>
        <taxon>Pseudomonadati</taxon>
        <taxon>Bacteroidota</taxon>
        <taxon>Flavobacteriia</taxon>
        <taxon>Flavobacteriales</taxon>
        <taxon>Flavobacteriaceae</taxon>
        <taxon>Paenimyroides</taxon>
    </lineage>
</organism>
<dbReference type="InterPro" id="IPR050087">
    <property type="entry name" value="AON_synthase_class-II"/>
</dbReference>
<dbReference type="InterPro" id="IPR015421">
    <property type="entry name" value="PyrdxlP-dep_Trfase_major"/>
</dbReference>
<proteinExistence type="predicted"/>
<dbReference type="SUPFAM" id="SSF53383">
    <property type="entry name" value="PLP-dependent transferases"/>
    <property type="match status" value="1"/>
</dbReference>
<reference evidence="4 5" key="1">
    <citation type="submission" date="2018-11" db="EMBL/GenBank/DDBJ databases">
        <title>Flavobacterium sp. nov., YIM 102701-2 draft genome.</title>
        <authorList>
            <person name="Li G."/>
            <person name="Jiang Y."/>
        </authorList>
    </citation>
    <scope>NUCLEOTIDE SEQUENCE [LARGE SCALE GENOMIC DNA]</scope>
    <source>
        <strain evidence="4 5">YIM 102701-2</strain>
    </source>
</reference>
<protein>
    <submittedName>
        <fullName evidence="4">Aminotransferase class I/II-fold pyridoxal phosphate-dependent enzyme</fullName>
    </submittedName>
</protein>
<dbReference type="EMBL" id="RQVQ01000022">
    <property type="protein sequence ID" value="RRJ89819.1"/>
    <property type="molecule type" value="Genomic_DNA"/>
</dbReference>
<evidence type="ECO:0000313" key="4">
    <source>
        <dbReference type="EMBL" id="RRJ89819.1"/>
    </source>
</evidence>
<dbReference type="InterPro" id="IPR015422">
    <property type="entry name" value="PyrdxlP-dep_Trfase_small"/>
</dbReference>
<evidence type="ECO:0000259" key="3">
    <source>
        <dbReference type="Pfam" id="PF00155"/>
    </source>
</evidence>
<accession>A0A3P3W894</accession>
<gene>
    <name evidence="4" type="ORF">EG240_10505</name>
</gene>
<dbReference type="Gene3D" id="3.90.1150.10">
    <property type="entry name" value="Aspartate Aminotransferase, domain 1"/>
    <property type="match status" value="1"/>
</dbReference>
<dbReference type="PANTHER" id="PTHR13693:SF3">
    <property type="entry name" value="LD36009P"/>
    <property type="match status" value="1"/>
</dbReference>
<comment type="caution">
    <text evidence="4">The sequence shown here is derived from an EMBL/GenBank/DDBJ whole genome shotgun (WGS) entry which is preliminary data.</text>
</comment>
<feature type="domain" description="Aminotransferase class I/classII large" evidence="3">
    <location>
        <begin position="68"/>
        <end position="408"/>
    </location>
</feature>
<evidence type="ECO:0000313" key="5">
    <source>
        <dbReference type="Proteomes" id="UP000275719"/>
    </source>
</evidence>
<dbReference type="InterPro" id="IPR004839">
    <property type="entry name" value="Aminotransferase_I/II_large"/>
</dbReference>